<sequence length="117" mass="13294">MTEKHTPITGFRITRPVTKRGRPTNENRPIRLSEVRHLLDALVTRELHHSLARLMHSSAIEHDARAATAPAVPRRRAVFNVGRIDLSKCQLPTFSDEEAEAMARRETLAHFGLDPDR</sequence>
<feature type="region of interest" description="Disordered" evidence="1">
    <location>
        <begin position="1"/>
        <end position="27"/>
    </location>
</feature>
<dbReference type="EMBL" id="LPJR01000095">
    <property type="protein sequence ID" value="KWF17258.1"/>
    <property type="molecule type" value="Genomic_DNA"/>
</dbReference>
<evidence type="ECO:0000313" key="2">
    <source>
        <dbReference type="EMBL" id="KWF17258.1"/>
    </source>
</evidence>
<dbReference type="Proteomes" id="UP000062912">
    <property type="component" value="Unassembled WGS sequence"/>
</dbReference>
<reference evidence="2 3" key="1">
    <citation type="submission" date="2015-11" db="EMBL/GenBank/DDBJ databases">
        <title>Expanding the genomic diversity of Burkholderia species for the development of highly accurate diagnostics.</title>
        <authorList>
            <person name="Sahl J."/>
            <person name="Keim P."/>
            <person name="Wagner D."/>
        </authorList>
    </citation>
    <scope>NUCLEOTIDE SEQUENCE [LARGE SCALE GENOMIC DNA]</scope>
    <source>
        <strain evidence="2 3">MSMB368WGS</strain>
    </source>
</reference>
<comment type="caution">
    <text evidence="2">The sequence shown here is derived from an EMBL/GenBank/DDBJ whole genome shotgun (WGS) entry which is preliminary data.</text>
</comment>
<protein>
    <submittedName>
        <fullName evidence="2">Uncharacterized protein</fullName>
    </submittedName>
</protein>
<dbReference type="RefSeq" id="WP_060247121.1">
    <property type="nucleotide sequence ID" value="NZ_LPJR01000095.1"/>
</dbReference>
<accession>A0A132E5R3</accession>
<dbReference type="AlphaFoldDB" id="A0A132E5R3"/>
<proteinExistence type="predicted"/>
<evidence type="ECO:0000313" key="3">
    <source>
        <dbReference type="Proteomes" id="UP000062912"/>
    </source>
</evidence>
<organism evidence="2 3">
    <name type="scientific">Burkholderia pseudomultivorans</name>
    <dbReference type="NCBI Taxonomy" id="1207504"/>
    <lineage>
        <taxon>Bacteria</taxon>
        <taxon>Pseudomonadati</taxon>
        <taxon>Pseudomonadota</taxon>
        <taxon>Betaproteobacteria</taxon>
        <taxon>Burkholderiales</taxon>
        <taxon>Burkholderiaceae</taxon>
        <taxon>Burkholderia</taxon>
        <taxon>Burkholderia cepacia complex</taxon>
    </lineage>
</organism>
<gene>
    <name evidence="2" type="ORF">WT56_32740</name>
</gene>
<evidence type="ECO:0000256" key="1">
    <source>
        <dbReference type="SAM" id="MobiDB-lite"/>
    </source>
</evidence>
<dbReference type="OrthoDB" id="9007988at2"/>
<name>A0A132E5R3_9BURK</name>